<feature type="region of interest" description="Disordered" evidence="10">
    <location>
        <begin position="58"/>
        <end position="141"/>
    </location>
</feature>
<evidence type="ECO:0000256" key="8">
    <source>
        <dbReference type="ARBA" id="ARBA00022989"/>
    </source>
</evidence>
<gene>
    <name evidence="12" type="ORF">K0504_11110</name>
</gene>
<feature type="compositionally biased region" description="Low complexity" evidence="10">
    <location>
        <begin position="64"/>
        <end position="90"/>
    </location>
</feature>
<dbReference type="SUPFAM" id="SSF74653">
    <property type="entry name" value="TolA/TonB C-terminal domain"/>
    <property type="match status" value="1"/>
</dbReference>
<protein>
    <submittedName>
        <fullName evidence="12">Energy transducer TonB</fullName>
    </submittedName>
</protein>
<dbReference type="InterPro" id="IPR006260">
    <property type="entry name" value="TonB/TolA_C"/>
</dbReference>
<dbReference type="PROSITE" id="PS52015">
    <property type="entry name" value="TONB_CTD"/>
    <property type="match status" value="1"/>
</dbReference>
<dbReference type="RefSeq" id="WP_220104269.1">
    <property type="nucleotide sequence ID" value="NZ_JAHZSS010000012.1"/>
</dbReference>
<keyword evidence="13" id="KW-1185">Reference proteome</keyword>
<evidence type="ECO:0000256" key="4">
    <source>
        <dbReference type="ARBA" id="ARBA00022475"/>
    </source>
</evidence>
<comment type="caution">
    <text evidence="12">The sequence shown here is derived from an EMBL/GenBank/DDBJ whole genome shotgun (WGS) entry which is preliminary data.</text>
</comment>
<keyword evidence="8" id="KW-1133">Transmembrane helix</keyword>
<feature type="domain" description="TonB C-terminal" evidence="11">
    <location>
        <begin position="180"/>
        <end position="270"/>
    </location>
</feature>
<dbReference type="NCBIfam" id="TIGR01352">
    <property type="entry name" value="tonB_Cterm"/>
    <property type="match status" value="1"/>
</dbReference>
<dbReference type="Proteomes" id="UP001166251">
    <property type="component" value="Unassembled WGS sequence"/>
</dbReference>
<sequence>MSNYIAGQWPIISARVLLLAFALLGLFWVSADVVPAPMASPMGVRSAVSVQINMVAAPKKPTSTQKEPVQPQQTKQQTPEPTPQQTIAQQPPEPQQVSTPDVEQTPSTVVQPVTEPSVTKESTVSEAEPVRQEMPAESEPDHQLAVEDLLDEPVVDDHTDSQSTQIAANNQASGAHQEPVFVQPLFAAPPSPPRYPTIARKRGQQGVVWVEIWLDANGNQTQTVITKSSGLEALDESALAAVTDWQFKPHQIQGQAIASRVRVPIEFSLQ</sequence>
<dbReference type="PANTHER" id="PTHR33446:SF2">
    <property type="entry name" value="PROTEIN TONB"/>
    <property type="match status" value="1"/>
</dbReference>
<proteinExistence type="inferred from homology"/>
<dbReference type="PANTHER" id="PTHR33446">
    <property type="entry name" value="PROTEIN TONB-RELATED"/>
    <property type="match status" value="1"/>
</dbReference>
<evidence type="ECO:0000256" key="3">
    <source>
        <dbReference type="ARBA" id="ARBA00022448"/>
    </source>
</evidence>
<keyword evidence="4" id="KW-1003">Cell membrane</keyword>
<keyword evidence="6" id="KW-0812">Transmembrane</keyword>
<keyword evidence="3" id="KW-0813">Transport</keyword>
<evidence type="ECO:0000313" key="13">
    <source>
        <dbReference type="Proteomes" id="UP001166251"/>
    </source>
</evidence>
<reference evidence="12" key="1">
    <citation type="submission" date="2021-07" db="EMBL/GenBank/DDBJ databases">
        <title>Neiella marina sp. nov., isolated from the intestinal content of sea cucumber Apostichopus japonicus.</title>
        <authorList>
            <person name="Bai X."/>
        </authorList>
    </citation>
    <scope>NUCLEOTIDE SEQUENCE</scope>
    <source>
        <strain evidence="12">126</strain>
    </source>
</reference>
<evidence type="ECO:0000256" key="5">
    <source>
        <dbReference type="ARBA" id="ARBA00022519"/>
    </source>
</evidence>
<dbReference type="Pfam" id="PF03544">
    <property type="entry name" value="TonB_C"/>
    <property type="match status" value="1"/>
</dbReference>
<evidence type="ECO:0000256" key="1">
    <source>
        <dbReference type="ARBA" id="ARBA00004383"/>
    </source>
</evidence>
<keyword evidence="9" id="KW-0472">Membrane</keyword>
<organism evidence="12 13">
    <name type="scientific">Neiella holothuriorum</name>
    <dbReference type="NCBI Taxonomy" id="2870530"/>
    <lineage>
        <taxon>Bacteria</taxon>
        <taxon>Pseudomonadati</taxon>
        <taxon>Pseudomonadota</taxon>
        <taxon>Gammaproteobacteria</taxon>
        <taxon>Alteromonadales</taxon>
        <taxon>Echinimonadaceae</taxon>
        <taxon>Neiella</taxon>
    </lineage>
</organism>
<dbReference type="InterPro" id="IPR037682">
    <property type="entry name" value="TonB_C"/>
</dbReference>
<dbReference type="InterPro" id="IPR051045">
    <property type="entry name" value="TonB-dependent_transducer"/>
</dbReference>
<accession>A0ABS7EIV9</accession>
<evidence type="ECO:0000256" key="9">
    <source>
        <dbReference type="ARBA" id="ARBA00023136"/>
    </source>
</evidence>
<evidence type="ECO:0000313" key="12">
    <source>
        <dbReference type="EMBL" id="MBW8191587.1"/>
    </source>
</evidence>
<evidence type="ECO:0000256" key="2">
    <source>
        <dbReference type="ARBA" id="ARBA00006555"/>
    </source>
</evidence>
<comment type="similarity">
    <text evidence="2">Belongs to the TonB family.</text>
</comment>
<evidence type="ECO:0000256" key="6">
    <source>
        <dbReference type="ARBA" id="ARBA00022692"/>
    </source>
</evidence>
<feature type="compositionally biased region" description="Polar residues" evidence="10">
    <location>
        <begin position="97"/>
        <end position="125"/>
    </location>
</feature>
<dbReference type="Gene3D" id="3.30.1150.10">
    <property type="match status" value="1"/>
</dbReference>
<keyword evidence="7" id="KW-0653">Protein transport</keyword>
<dbReference type="EMBL" id="JAHZSS010000012">
    <property type="protein sequence ID" value="MBW8191587.1"/>
    <property type="molecule type" value="Genomic_DNA"/>
</dbReference>
<evidence type="ECO:0000256" key="7">
    <source>
        <dbReference type="ARBA" id="ARBA00022927"/>
    </source>
</evidence>
<evidence type="ECO:0000259" key="11">
    <source>
        <dbReference type="PROSITE" id="PS52015"/>
    </source>
</evidence>
<comment type="subcellular location">
    <subcellularLocation>
        <location evidence="1">Cell inner membrane</location>
        <topology evidence="1">Single-pass membrane protein</topology>
        <orientation evidence="1">Periplasmic side</orientation>
    </subcellularLocation>
</comment>
<keyword evidence="5" id="KW-0997">Cell inner membrane</keyword>
<name>A0ABS7EIV9_9GAMM</name>
<evidence type="ECO:0000256" key="10">
    <source>
        <dbReference type="SAM" id="MobiDB-lite"/>
    </source>
</evidence>